<protein>
    <recommendedName>
        <fullName evidence="3">Capsule polysaccharide biosynthesis protein</fullName>
    </recommendedName>
</protein>
<evidence type="ECO:0000313" key="2">
    <source>
        <dbReference type="Proteomes" id="UP000094067"/>
    </source>
</evidence>
<sequence>MLIEDFVKVERELYLLDRNYKDFPYWVYARYAIFSYLTKIEDGIALNNQELSQGLFCGIISMLFNSLNFIGKCKRKKEADILILNHERRVLENNKYICLYTEQIAEKYQNSVVLERPYNYKHLKPAKTNNIIYCDYIELASLSQGLILCMCKTKKYREAKKFFLIQLEEIVNSFQKKVGTKIEISDLAETVTRLYLLYCVKKKIFNKVLSIIEPHVIIEVVSYNMNCMIINELAAEKKIPTIELQHGVMSGSIAYNYPKKSDVKQFPDYIFVFSDYWKKCAEFPIDDKNIKVVGYPYLEEKEKQYNKIFTEKRGRNKKVVLFLSQWTIGNELSKMAVEFSEICDEEYEIIFKLHPGEYENWKRNYPWLEKEDKIKVIDSLKHNIYEYFAMSDYQVGVSSTAIYEGLEFGLETYIYKIKTSECMKALCEDHYACYITSPQELYMQIRDKNTIKNSHGRSEFWKKNALQNMEREIDNILP</sequence>
<dbReference type="EMBL" id="MCGH01000002">
    <property type="protein sequence ID" value="ODM05622.1"/>
    <property type="molecule type" value="Genomic_DNA"/>
</dbReference>
<dbReference type="AlphaFoldDB" id="A0A1E3AA40"/>
<dbReference type="Gene3D" id="3.40.50.12580">
    <property type="match status" value="1"/>
</dbReference>
<accession>A0A1E3AA40</accession>
<evidence type="ECO:0000313" key="1">
    <source>
        <dbReference type="EMBL" id="ODM05622.1"/>
    </source>
</evidence>
<dbReference type="PATRIC" id="fig|1432052.4.peg.1693"/>
<evidence type="ECO:0008006" key="3">
    <source>
        <dbReference type="Google" id="ProtNLM"/>
    </source>
</evidence>
<reference evidence="1 2" key="1">
    <citation type="submission" date="2016-07" db="EMBL/GenBank/DDBJ databases">
        <title>Characterization of isolates of Eisenbergiella tayi derived from blood cultures, using whole genome sequencing.</title>
        <authorList>
            <person name="Burdz T."/>
            <person name="Wiebe D."/>
            <person name="Huynh C."/>
            <person name="Bernard K."/>
        </authorList>
    </citation>
    <scope>NUCLEOTIDE SEQUENCE [LARGE SCALE GENOMIC DNA]</scope>
    <source>
        <strain evidence="1 2">NML 110608</strain>
    </source>
</reference>
<dbReference type="InterPro" id="IPR043148">
    <property type="entry name" value="TagF_C"/>
</dbReference>
<name>A0A1E3AA40_9FIRM</name>
<dbReference type="Proteomes" id="UP000094067">
    <property type="component" value="Unassembled WGS sequence"/>
</dbReference>
<dbReference type="RefSeq" id="WP_069151830.1">
    <property type="nucleotide sequence ID" value="NZ_MCGH01000002.1"/>
</dbReference>
<dbReference type="SUPFAM" id="SSF53756">
    <property type="entry name" value="UDP-Glycosyltransferase/glycogen phosphorylase"/>
    <property type="match status" value="1"/>
</dbReference>
<organism evidence="1 2">
    <name type="scientific">Eisenbergiella tayi</name>
    <dbReference type="NCBI Taxonomy" id="1432052"/>
    <lineage>
        <taxon>Bacteria</taxon>
        <taxon>Bacillati</taxon>
        <taxon>Bacillota</taxon>
        <taxon>Clostridia</taxon>
        <taxon>Lachnospirales</taxon>
        <taxon>Lachnospiraceae</taxon>
        <taxon>Eisenbergiella</taxon>
    </lineage>
</organism>
<proteinExistence type="predicted"/>
<gene>
    <name evidence="1" type="ORF">BEI61_01511</name>
</gene>
<comment type="caution">
    <text evidence="1">The sequence shown here is derived from an EMBL/GenBank/DDBJ whole genome shotgun (WGS) entry which is preliminary data.</text>
</comment>